<proteinExistence type="predicted"/>
<dbReference type="EMBL" id="CP033230">
    <property type="protein sequence ID" value="AYO78606.1"/>
    <property type="molecule type" value="Genomic_DNA"/>
</dbReference>
<dbReference type="Proteomes" id="UP000287401">
    <property type="component" value="Unassembled WGS sequence"/>
</dbReference>
<dbReference type="EMBL" id="JGVR01000022">
    <property type="protein sequence ID" value="KEZ17450.1"/>
    <property type="molecule type" value="Genomic_DNA"/>
</dbReference>
<dbReference type="Proteomes" id="UP000037029">
    <property type="component" value="Chromosome"/>
</dbReference>
<evidence type="ECO:0000313" key="1">
    <source>
        <dbReference type="EMBL" id="ATI81718.1"/>
    </source>
</evidence>
<dbReference type="Proteomes" id="UP000515377">
    <property type="component" value="Chromosome"/>
</dbReference>
<evidence type="ECO:0000313" key="3">
    <source>
        <dbReference type="EMBL" id="AYO78606.1"/>
    </source>
</evidence>
<organism evidence="5 18">
    <name type="scientific">Sphingobium yanoikuyae</name>
    <name type="common">Sphingomonas yanoikuyae</name>
    <dbReference type="NCBI Taxonomy" id="13690"/>
    <lineage>
        <taxon>Bacteria</taxon>
        <taxon>Pseudomonadati</taxon>
        <taxon>Pseudomonadota</taxon>
        <taxon>Alphaproteobacteria</taxon>
        <taxon>Sphingomonadales</taxon>
        <taxon>Sphingomonadaceae</taxon>
        <taxon>Sphingobium</taxon>
    </lineage>
</organism>
<evidence type="ECO:0000313" key="8">
    <source>
        <dbReference type="EMBL" id="QNG45090.1"/>
    </source>
</evidence>
<dbReference type="Proteomes" id="UP000219422">
    <property type="component" value="Chromosome"/>
</dbReference>
<evidence type="ECO:0000313" key="11">
    <source>
        <dbReference type="Proteomes" id="UP000037029"/>
    </source>
</evidence>
<dbReference type="EMBL" id="CP053021">
    <property type="protein sequence ID" value="QJR03912.1"/>
    <property type="molecule type" value="Genomic_DNA"/>
</dbReference>
<dbReference type="Proteomes" id="UP000464086">
    <property type="component" value="Chromosome"/>
</dbReference>
<evidence type="ECO:0000313" key="15">
    <source>
        <dbReference type="Proteomes" id="UP000464086"/>
    </source>
</evidence>
<dbReference type="EMBL" id="CP047218">
    <property type="protein sequence ID" value="QHD68594.1"/>
    <property type="molecule type" value="Genomic_DNA"/>
</dbReference>
<evidence type="ECO:0000313" key="14">
    <source>
        <dbReference type="Proteomes" id="UP000287401"/>
    </source>
</evidence>
<name>A0A085K602_SPHYA</name>
<dbReference type="GeneID" id="57778758"/>
<evidence type="ECO:0000313" key="13">
    <source>
        <dbReference type="Proteomes" id="UP000280708"/>
    </source>
</evidence>
<dbReference type="Proteomes" id="UP000502611">
    <property type="component" value="Chromosome"/>
</dbReference>
<dbReference type="EMBL" id="JAOCKX010000002">
    <property type="protein sequence ID" value="MDH2129996.1"/>
    <property type="molecule type" value="Genomic_DNA"/>
</dbReference>
<reference evidence="2 11" key="2">
    <citation type="submission" date="2017-04" db="EMBL/GenBank/DDBJ databases">
        <title>Characterization, genome and methylation analysis of a phthalic acid esters degrading strain Sphingobium yanoikuyae SHJ.</title>
        <authorList>
            <person name="Feng L."/>
        </authorList>
    </citation>
    <scope>NUCLEOTIDE SEQUENCE [LARGE SCALE GENOMIC DNA]</scope>
    <source>
        <strain evidence="2 11">SHJ</strain>
    </source>
</reference>
<dbReference type="Proteomes" id="UP000280708">
    <property type="component" value="Chromosome"/>
</dbReference>
<reference evidence="9 14" key="4">
    <citation type="submission" date="2018-07" db="EMBL/GenBank/DDBJ databases">
        <title>Genomic and Epidemiologic Investigation of an Indolent Hospital Outbreak.</title>
        <authorList>
            <person name="Johnson R.C."/>
            <person name="Deming C."/>
            <person name="Conlan S."/>
            <person name="Zellmer C.J."/>
            <person name="Michelin A.V."/>
            <person name="Lee-Lin S."/>
            <person name="Thomas P.J."/>
            <person name="Park M."/>
            <person name="Weingarten R.A."/>
            <person name="Less J."/>
            <person name="Dekker J.P."/>
            <person name="Frank K.M."/>
            <person name="Musser K.A."/>
            <person name="Mcquiston J.R."/>
            <person name="Henderson D.K."/>
            <person name="Lau A.F."/>
            <person name="Palmore T.N."/>
            <person name="Segre J.A."/>
        </authorList>
    </citation>
    <scope>NUCLEOTIDE SEQUENCE [LARGE SCALE GENOMIC DNA]</scope>
    <source>
        <strain evidence="9 14">SK-NIH.Env6_1116</strain>
    </source>
</reference>
<evidence type="ECO:0000313" key="17">
    <source>
        <dbReference type="Proteomes" id="UP000515377"/>
    </source>
</evidence>
<evidence type="ECO:0000313" key="2">
    <source>
        <dbReference type="EMBL" id="ATP18209.1"/>
    </source>
</evidence>
<evidence type="ECO:0000313" key="4">
    <source>
        <dbReference type="EMBL" id="KEZ17450.1"/>
    </source>
</evidence>
<reference evidence="6 15" key="6">
    <citation type="submission" date="2019-12" db="EMBL/GenBank/DDBJ databases">
        <title>Functional and genomic insights into the Sphingobium yanoikuyae YC-JY1, a bacterium efficiently degrading bisphenol A.</title>
        <authorList>
            <person name="Jia Y."/>
            <person name="Li X."/>
            <person name="Wang J."/>
            <person name="Eltoukhy A."/>
            <person name="Lamraoui I."/>
            <person name="Yan Y."/>
        </authorList>
    </citation>
    <scope>NUCLEOTIDE SEQUENCE [LARGE SCALE GENOMIC DNA]</scope>
    <source>
        <strain evidence="6 15">YC-JY1</strain>
    </source>
</reference>
<gene>
    <name evidence="1" type="ORF">A6768_18080</name>
    <name evidence="2" type="ORF">BV87_07285</name>
    <name evidence="4" type="ORF">CP98_03452</name>
    <name evidence="9" type="ORF">DAH51_03980</name>
    <name evidence="3" type="ORF">EBF16_17915</name>
    <name evidence="6" type="ORF">GS397_17070</name>
    <name evidence="8" type="ORF">H3V42_25235</name>
    <name evidence="7" type="ORF">HH800_17955</name>
    <name evidence="5" type="ORF">N5J77_02585</name>
</gene>
<dbReference type="EMBL" id="CP060122">
    <property type="protein sequence ID" value="QNG45090.1"/>
    <property type="molecule type" value="Genomic_DNA"/>
</dbReference>
<accession>A0A085K602</accession>
<sequence>MKKTPAPTAAKLPSTATRVRKSSLFRKAARLGATVVAARVAADTGKKGVIGLIAGAGAKRLIMRYPVGAMVLTGAYLAGKLYEAKREADRKMATKLLTDASAKPILIDEARAARKKAG</sequence>
<dbReference type="AlphaFoldDB" id="A0A085K602"/>
<evidence type="ECO:0000313" key="5">
    <source>
        <dbReference type="EMBL" id="MDH2129996.1"/>
    </source>
</evidence>
<evidence type="ECO:0000313" key="9">
    <source>
        <dbReference type="EMBL" id="RSU60835.1"/>
    </source>
</evidence>
<reference evidence="8 17" key="8">
    <citation type="submission" date="2020-07" db="EMBL/GenBank/DDBJ databases">
        <title>Whole genome sequence of Sphingobium yanoikuyae A3.</title>
        <authorList>
            <person name="Han S.-S."/>
        </authorList>
    </citation>
    <scope>NUCLEOTIDE SEQUENCE [LARGE SCALE GENOMIC DNA]</scope>
    <source>
        <strain evidence="8 17">A3</strain>
    </source>
</reference>
<reference evidence="3 13" key="5">
    <citation type="submission" date="2018-10" db="EMBL/GenBank/DDBJ databases">
        <title>Characterization and genome analysis of a novel bacterium Sphingobium yanoikuyae SJTF8 capable of degrading PAHs.</title>
        <authorList>
            <person name="Yin C."/>
            <person name="Xiong W."/>
            <person name="Liang R."/>
        </authorList>
    </citation>
    <scope>NUCLEOTIDE SEQUENCE [LARGE SCALE GENOMIC DNA]</scope>
    <source>
        <strain evidence="3 13">SJTF8</strain>
    </source>
</reference>
<evidence type="ECO:0000313" key="10">
    <source>
        <dbReference type="Proteomes" id="UP000028534"/>
    </source>
</evidence>
<evidence type="ECO:0000313" key="18">
    <source>
        <dbReference type="Proteomes" id="UP001162318"/>
    </source>
</evidence>
<dbReference type="Proteomes" id="UP001162318">
    <property type="component" value="Unassembled WGS sequence"/>
</dbReference>
<dbReference type="EMBL" id="CP020925">
    <property type="protein sequence ID" value="ATP18209.1"/>
    <property type="molecule type" value="Genomic_DNA"/>
</dbReference>
<dbReference type="Proteomes" id="UP000028534">
    <property type="component" value="Unassembled WGS sequence"/>
</dbReference>
<dbReference type="PATRIC" id="fig|13690.10.peg.3535"/>
<reference evidence="4 10" key="1">
    <citation type="submission" date="2014-03" db="EMBL/GenBank/DDBJ databases">
        <title>Genome sequence of Sphingobium yanoikuyae B1.</title>
        <authorList>
            <person name="Gan H.M."/>
            <person name="Gan H.Y."/>
            <person name="Savka M.A."/>
        </authorList>
    </citation>
    <scope>NUCLEOTIDE SEQUENCE [LARGE SCALE GENOMIC DNA]</scope>
    <source>
        <strain evidence="4 10">B1</strain>
    </source>
</reference>
<evidence type="ECO:0000313" key="12">
    <source>
        <dbReference type="Proteomes" id="UP000219422"/>
    </source>
</evidence>
<protein>
    <submittedName>
        <fullName evidence="5">Uncharacterized protein</fullName>
    </submittedName>
</protein>
<dbReference type="EMBL" id="CP023741">
    <property type="protein sequence ID" value="ATI81718.1"/>
    <property type="molecule type" value="Genomic_DNA"/>
</dbReference>
<evidence type="ECO:0000313" key="6">
    <source>
        <dbReference type="EMBL" id="QHD68594.1"/>
    </source>
</evidence>
<dbReference type="EMBL" id="QRAL01000003">
    <property type="protein sequence ID" value="RSU60835.1"/>
    <property type="molecule type" value="Genomic_DNA"/>
</dbReference>
<dbReference type="RefSeq" id="WP_004208562.1">
    <property type="nucleotide sequence ID" value="NZ_CAIGKD010000002.1"/>
</dbReference>
<evidence type="ECO:0000313" key="7">
    <source>
        <dbReference type="EMBL" id="QJR03912.1"/>
    </source>
</evidence>
<reference evidence="5" key="9">
    <citation type="submission" date="2022-09" db="EMBL/GenBank/DDBJ databases">
        <title>Intensive care unit water sources are persistently colonized with multi-drug resistant bacteria and are the site of extensive horizontal gene transfer of antibiotic resistance genes.</title>
        <authorList>
            <person name="Diorio-Toth L."/>
        </authorList>
    </citation>
    <scope>NUCLEOTIDE SEQUENCE</scope>
    <source>
        <strain evidence="5">GD03659</strain>
    </source>
</reference>
<dbReference type="KEGG" id="sya:A6768_18080"/>
<reference evidence="1 12" key="3">
    <citation type="submission" date="2017-10" db="EMBL/GenBank/DDBJ databases">
        <title>Sphingobium yanoikuyae S72.</title>
        <authorList>
            <person name="Sanchez E."/>
            <person name="Bustos P."/>
            <person name="Mendoza P."/>
            <person name="Guo X."/>
            <person name="Mendoza A."/>
        </authorList>
    </citation>
    <scope>NUCLEOTIDE SEQUENCE [LARGE SCALE GENOMIC DNA]</scope>
    <source>
        <strain evidence="1 12">S72</strain>
    </source>
</reference>
<evidence type="ECO:0000313" key="16">
    <source>
        <dbReference type="Proteomes" id="UP000502611"/>
    </source>
</evidence>
<reference evidence="7 16" key="7">
    <citation type="submission" date="2020-04" db="EMBL/GenBank/DDBJ databases">
        <title>The Whole Genome Analysis of High salt-tolerant Sphingobium yanoikuyae YC-XJ2 with Aryl organophosphorus flame retardants (aryl-OPFRs)-degrading capacity and characteristics of Related phosphotriesterase.</title>
        <authorList>
            <person name="Li X."/>
        </authorList>
    </citation>
    <scope>NUCLEOTIDE SEQUENCE [LARGE SCALE GENOMIC DNA]</scope>
    <source>
        <strain evidence="7 16">YC-XJ2</strain>
    </source>
</reference>